<organism evidence="2 3">
    <name type="scientific">Penicillium malachiteum</name>
    <dbReference type="NCBI Taxonomy" id="1324776"/>
    <lineage>
        <taxon>Eukaryota</taxon>
        <taxon>Fungi</taxon>
        <taxon>Dikarya</taxon>
        <taxon>Ascomycota</taxon>
        <taxon>Pezizomycotina</taxon>
        <taxon>Eurotiomycetes</taxon>
        <taxon>Eurotiomycetidae</taxon>
        <taxon>Eurotiales</taxon>
        <taxon>Aspergillaceae</taxon>
        <taxon>Penicillium</taxon>
    </lineage>
</organism>
<feature type="compositionally biased region" description="Polar residues" evidence="1">
    <location>
        <begin position="67"/>
        <end position="97"/>
    </location>
</feature>
<proteinExistence type="predicted"/>
<dbReference type="Proteomes" id="UP001215712">
    <property type="component" value="Unassembled WGS sequence"/>
</dbReference>
<evidence type="ECO:0000313" key="2">
    <source>
        <dbReference type="EMBL" id="KAJ5734445.1"/>
    </source>
</evidence>
<keyword evidence="3" id="KW-1185">Reference proteome</keyword>
<reference evidence="2" key="2">
    <citation type="submission" date="2023-01" db="EMBL/GenBank/DDBJ databases">
        <authorList>
            <person name="Petersen C."/>
        </authorList>
    </citation>
    <scope>NUCLEOTIDE SEQUENCE</scope>
    <source>
        <strain evidence="2">IBT 17514</strain>
    </source>
</reference>
<dbReference type="EMBL" id="JAQJAN010000003">
    <property type="protein sequence ID" value="KAJ5734445.1"/>
    <property type="molecule type" value="Genomic_DNA"/>
</dbReference>
<evidence type="ECO:0000256" key="1">
    <source>
        <dbReference type="SAM" id="MobiDB-lite"/>
    </source>
</evidence>
<dbReference type="AlphaFoldDB" id="A0AAD6HTG0"/>
<feature type="compositionally biased region" description="Low complexity" evidence="1">
    <location>
        <begin position="218"/>
        <end position="231"/>
    </location>
</feature>
<sequence>MANFVKKFKKKHRLSTEMHDRWGDTAISYPNEGSWNQWNQTSGFAANASATIESRLAESDGPRRYIPTTSSSVAPSHQGWSDVSSQTMRTPPESTHSTHSKPDIPKGYFDETIQHRTERVPKHHIRGLGIDDPPHEVPHTHIPNHMDLDVDIIDDYNHYSDESCDEEDEERDTLGDSRCLMTRGYSSGDVPRREECGSYSDRPAPSPALSVTSRMRRASVQSSTTQASSAVGTCSRRTSCTAASSVSAPSLPPDTPRYAVNTMHSAHPEKRHVPRPKPREPDHLAQQQMARQQMVPSYDELYG</sequence>
<name>A0AAD6HTG0_9EURO</name>
<reference evidence="2" key="1">
    <citation type="journal article" date="2023" name="IMA Fungus">
        <title>Comparative genomic study of the Penicillium genus elucidates a diverse pangenome and 15 lateral gene transfer events.</title>
        <authorList>
            <person name="Petersen C."/>
            <person name="Sorensen T."/>
            <person name="Nielsen M.R."/>
            <person name="Sondergaard T.E."/>
            <person name="Sorensen J.L."/>
            <person name="Fitzpatrick D.A."/>
            <person name="Frisvad J.C."/>
            <person name="Nielsen K.L."/>
        </authorList>
    </citation>
    <scope>NUCLEOTIDE SEQUENCE</scope>
    <source>
        <strain evidence="2">IBT 17514</strain>
    </source>
</reference>
<gene>
    <name evidence="2" type="ORF">N7493_003231</name>
</gene>
<feature type="compositionally biased region" description="Polar residues" evidence="1">
    <location>
        <begin position="285"/>
        <end position="295"/>
    </location>
</feature>
<protein>
    <submittedName>
        <fullName evidence="2">Uncharacterized protein</fullName>
    </submittedName>
</protein>
<feature type="region of interest" description="Disordered" evidence="1">
    <location>
        <begin position="160"/>
        <end position="303"/>
    </location>
</feature>
<evidence type="ECO:0000313" key="3">
    <source>
        <dbReference type="Proteomes" id="UP001215712"/>
    </source>
</evidence>
<accession>A0AAD6HTG0</accession>
<feature type="compositionally biased region" description="Acidic residues" evidence="1">
    <location>
        <begin position="162"/>
        <end position="171"/>
    </location>
</feature>
<comment type="caution">
    <text evidence="2">The sequence shown here is derived from an EMBL/GenBank/DDBJ whole genome shotgun (WGS) entry which is preliminary data.</text>
</comment>
<feature type="region of interest" description="Disordered" evidence="1">
    <location>
        <begin position="58"/>
        <end position="107"/>
    </location>
</feature>